<keyword evidence="2" id="KW-1185">Reference proteome</keyword>
<name>A0ACB9LPA0_BAUVA</name>
<dbReference type="Proteomes" id="UP000828941">
    <property type="component" value="Chromosome 11"/>
</dbReference>
<organism evidence="1 2">
    <name type="scientific">Bauhinia variegata</name>
    <name type="common">Purple orchid tree</name>
    <name type="synonym">Phanera variegata</name>
    <dbReference type="NCBI Taxonomy" id="167791"/>
    <lineage>
        <taxon>Eukaryota</taxon>
        <taxon>Viridiplantae</taxon>
        <taxon>Streptophyta</taxon>
        <taxon>Embryophyta</taxon>
        <taxon>Tracheophyta</taxon>
        <taxon>Spermatophyta</taxon>
        <taxon>Magnoliopsida</taxon>
        <taxon>eudicotyledons</taxon>
        <taxon>Gunneridae</taxon>
        <taxon>Pentapetalae</taxon>
        <taxon>rosids</taxon>
        <taxon>fabids</taxon>
        <taxon>Fabales</taxon>
        <taxon>Fabaceae</taxon>
        <taxon>Cercidoideae</taxon>
        <taxon>Cercideae</taxon>
        <taxon>Bauhiniinae</taxon>
        <taxon>Bauhinia</taxon>
    </lineage>
</organism>
<comment type="caution">
    <text evidence="1">The sequence shown here is derived from an EMBL/GenBank/DDBJ whole genome shotgun (WGS) entry which is preliminary data.</text>
</comment>
<proteinExistence type="predicted"/>
<evidence type="ECO:0000313" key="1">
    <source>
        <dbReference type="EMBL" id="KAI4313307.1"/>
    </source>
</evidence>
<evidence type="ECO:0000313" key="2">
    <source>
        <dbReference type="Proteomes" id="UP000828941"/>
    </source>
</evidence>
<reference evidence="1 2" key="1">
    <citation type="journal article" date="2022" name="DNA Res.">
        <title>Chromosomal-level genome assembly of the orchid tree Bauhinia variegata (Leguminosae; Cercidoideae) supports the allotetraploid origin hypothesis of Bauhinia.</title>
        <authorList>
            <person name="Zhong Y."/>
            <person name="Chen Y."/>
            <person name="Zheng D."/>
            <person name="Pang J."/>
            <person name="Liu Y."/>
            <person name="Luo S."/>
            <person name="Meng S."/>
            <person name="Qian L."/>
            <person name="Wei D."/>
            <person name="Dai S."/>
            <person name="Zhou R."/>
        </authorList>
    </citation>
    <scope>NUCLEOTIDE SEQUENCE [LARGE SCALE GENOMIC DNA]</scope>
    <source>
        <strain evidence="1">BV-YZ2020</strain>
    </source>
</reference>
<dbReference type="EMBL" id="CM039436">
    <property type="protein sequence ID" value="KAI4313307.1"/>
    <property type="molecule type" value="Genomic_DNA"/>
</dbReference>
<sequence>MYGDDILMLEWLEPYCGFCELKGMNCKFKEDGINGEIECSPCPNRSLTSRILIAAGPIFLVVLAIALLHIYKYFKAKGKDQARIEIFLEDYRSQKPTRLTYADIKRITNGFMDKLGEGAQMPSSKWHPANCPSIRKLKMLEGEGGNLRVPPNPFDSTSSTSTSSNIPARHMQLELEVIQELE</sequence>
<accession>A0ACB9LPA0</accession>
<gene>
    <name evidence="1" type="ORF">L6164_026298</name>
</gene>
<protein>
    <submittedName>
        <fullName evidence="1">Uncharacterized protein</fullName>
    </submittedName>
</protein>